<accession>A0AAU4JXI0</accession>
<organism evidence="2 3">
    <name type="scientific">Williamsia herbipolensis</name>
    <dbReference type="NCBI Taxonomy" id="1603258"/>
    <lineage>
        <taxon>Bacteria</taxon>
        <taxon>Bacillati</taxon>
        <taxon>Actinomycetota</taxon>
        <taxon>Actinomycetes</taxon>
        <taxon>Mycobacteriales</taxon>
        <taxon>Nocardiaceae</taxon>
        <taxon>Williamsia</taxon>
    </lineage>
</organism>
<reference evidence="2 3" key="1">
    <citation type="submission" date="2022-10" db="EMBL/GenBank/DDBJ databases">
        <title>The complete genomes of actinobacterial strains from the NBC collection.</title>
        <authorList>
            <person name="Joergensen T.S."/>
            <person name="Alvarez Arevalo M."/>
            <person name="Sterndorff E.B."/>
            <person name="Faurdal D."/>
            <person name="Vuksanovic O."/>
            <person name="Mourched A.-S."/>
            <person name="Charusanti P."/>
            <person name="Shaw S."/>
            <person name="Blin K."/>
            <person name="Weber T."/>
        </authorList>
    </citation>
    <scope>NUCLEOTIDE SEQUENCE [LARGE SCALE GENOMIC DNA]</scope>
    <source>
        <strain evidence="2 3">NBC_00319</strain>
    </source>
</reference>
<dbReference type="InterPro" id="IPR006091">
    <property type="entry name" value="Acyl-CoA_Oxase/DH_mid-dom"/>
</dbReference>
<dbReference type="RefSeq" id="WP_328856160.1">
    <property type="nucleotide sequence ID" value="NZ_CP108021.1"/>
</dbReference>
<dbReference type="Proteomes" id="UP001432128">
    <property type="component" value="Chromosome"/>
</dbReference>
<evidence type="ECO:0000259" key="1">
    <source>
        <dbReference type="Pfam" id="PF02770"/>
    </source>
</evidence>
<dbReference type="EMBL" id="CP108021">
    <property type="protein sequence ID" value="WUM18535.1"/>
    <property type="molecule type" value="Genomic_DNA"/>
</dbReference>
<evidence type="ECO:0000313" key="3">
    <source>
        <dbReference type="Proteomes" id="UP001432128"/>
    </source>
</evidence>
<dbReference type="KEGG" id="whr:OG579_12330"/>
<name>A0AAU4JXI0_9NOCA</name>
<gene>
    <name evidence="2" type="ORF">OG579_12330</name>
</gene>
<sequence>MTPVITGIGPTLPLPGHGHTAERWRALTEAARADISTGRLLEAHVDAEAILHELGARAPGPGERWGVWAAEGPPPTLAAHPDPASTDTSTWSLRGTKPWCSGSRGCTHALVTAWHEGRRVLLAVALDAPGITVGNDDWHAAGMRATETHAVAFDATPATFIADAEDYFGRPGFWHGAIGVAACWFGGAQRVAQAVLAHPRDDDVALMHRGAVDVALFSGEAVLASAAAAIDDAPDDGVAAQVLALRVRAHIESVACEIIDRVGRSRGPGPLVADASHAGAVADLTVYIRQSHAERDLIALGRLCTEIDARKAP</sequence>
<dbReference type="GO" id="GO:0016627">
    <property type="term" value="F:oxidoreductase activity, acting on the CH-CH group of donors"/>
    <property type="evidence" value="ECO:0007669"/>
    <property type="project" value="InterPro"/>
</dbReference>
<proteinExistence type="predicted"/>
<feature type="domain" description="Acyl-CoA oxidase/dehydrogenase middle" evidence="1">
    <location>
        <begin position="85"/>
        <end position="154"/>
    </location>
</feature>
<dbReference type="Gene3D" id="2.40.110.10">
    <property type="entry name" value="Butyryl-CoA Dehydrogenase, subunit A, domain 2"/>
    <property type="match status" value="1"/>
</dbReference>
<keyword evidence="3" id="KW-1185">Reference proteome</keyword>
<dbReference type="InterPro" id="IPR009100">
    <property type="entry name" value="AcylCoA_DH/oxidase_NM_dom_sf"/>
</dbReference>
<protein>
    <submittedName>
        <fullName evidence="2">Acyl-CoA/acyl-ACP dehydrogenase</fullName>
    </submittedName>
</protein>
<dbReference type="InterPro" id="IPR046373">
    <property type="entry name" value="Acyl-CoA_Oxase/DH_mid-dom_sf"/>
</dbReference>
<dbReference type="SUPFAM" id="SSF56645">
    <property type="entry name" value="Acyl-CoA dehydrogenase NM domain-like"/>
    <property type="match status" value="1"/>
</dbReference>
<evidence type="ECO:0000313" key="2">
    <source>
        <dbReference type="EMBL" id="WUM18535.1"/>
    </source>
</evidence>
<dbReference type="Pfam" id="PF02770">
    <property type="entry name" value="Acyl-CoA_dh_M"/>
    <property type="match status" value="1"/>
</dbReference>
<dbReference type="AlphaFoldDB" id="A0AAU4JXI0"/>